<evidence type="ECO:0000256" key="2">
    <source>
        <dbReference type="ARBA" id="ARBA00023161"/>
    </source>
</evidence>
<evidence type="ECO:0000313" key="6">
    <source>
        <dbReference type="Proteomes" id="UP000789739"/>
    </source>
</evidence>
<protein>
    <recommendedName>
        <fullName evidence="3">Nonsense-mediated mRNA decay factor SMG8</fullName>
    </recommendedName>
</protein>
<comment type="caution">
    <text evidence="5">The sequence shown here is derived from an EMBL/GenBank/DDBJ whole genome shotgun (WGS) entry which is preliminary data.</text>
</comment>
<feature type="transmembrane region" description="Helical" evidence="4">
    <location>
        <begin position="149"/>
        <end position="170"/>
    </location>
</feature>
<comment type="similarity">
    <text evidence="1">Belongs to the SMG8 family.</text>
</comment>
<organism evidence="5 6">
    <name type="scientific">Paraglomus brasilianum</name>
    <dbReference type="NCBI Taxonomy" id="144538"/>
    <lineage>
        <taxon>Eukaryota</taxon>
        <taxon>Fungi</taxon>
        <taxon>Fungi incertae sedis</taxon>
        <taxon>Mucoromycota</taxon>
        <taxon>Glomeromycotina</taxon>
        <taxon>Glomeromycetes</taxon>
        <taxon>Paraglomerales</taxon>
        <taxon>Paraglomeraceae</taxon>
        <taxon>Paraglomus</taxon>
    </lineage>
</organism>
<sequence length="485" mass="54813">MFTPAAKSNESEQSSNLDLLRERIKTLLEQNSLSDVSSVSVVSFVGFSQNGSTTNVASIANTIIEKNVFEQSDNYELKNDHRQEKATLLISNKNNYGLWMYCDKTKNIVYLLLDSMHGWETLLMLWDKDCNLADNTDGFQEWMWNQEHFYLRLLFFTFIVSHTILLTLPVSKLDGNLVSLLRTVASLKRYILTQTSAYVNLCWQSLGIPSPYGTSVPGYSGRGGGQQGGVMAPGRCVPFVLFLFHEVQLPSSVNGDGTKADIGHEKAASGSIKRMKESLQARIRFLFRTCYLVQTNDVHAPFDGRFLFTLPPPSAQFFVHLITRGSIGNQLAADQPAATVLSKTLRRQDFRNIDNFEIKLLREFASGWIKWLATGFPRSFAKRNLTALELPTGSQWMSGAVALQELLFGQLAKEIMDRRSYSAVDDAFGRRLKDCVQVNNRFSASHCAQVLRKAVDFYSSDLPAHYTRESHEHKESFSWKFKRSS</sequence>
<keyword evidence="4" id="KW-1133">Transmembrane helix</keyword>
<evidence type="ECO:0000313" key="5">
    <source>
        <dbReference type="EMBL" id="CAG8566814.1"/>
    </source>
</evidence>
<dbReference type="EMBL" id="CAJVPI010000729">
    <property type="protein sequence ID" value="CAG8566814.1"/>
    <property type="molecule type" value="Genomic_DNA"/>
</dbReference>
<evidence type="ECO:0000256" key="3">
    <source>
        <dbReference type="ARBA" id="ARBA00029509"/>
    </source>
</evidence>
<dbReference type="PANTHER" id="PTHR13091">
    <property type="entry name" value="AMPLIFIED IN BREAST CANCER 2-RELATED"/>
    <property type="match status" value="1"/>
</dbReference>
<dbReference type="InterPro" id="IPR019354">
    <property type="entry name" value="SMG8-like"/>
</dbReference>
<reference evidence="5" key="1">
    <citation type="submission" date="2021-06" db="EMBL/GenBank/DDBJ databases">
        <authorList>
            <person name="Kallberg Y."/>
            <person name="Tangrot J."/>
            <person name="Rosling A."/>
        </authorList>
    </citation>
    <scope>NUCLEOTIDE SEQUENCE</scope>
    <source>
        <strain evidence="5">BR232B</strain>
    </source>
</reference>
<keyword evidence="4" id="KW-0812">Transmembrane</keyword>
<evidence type="ECO:0000256" key="4">
    <source>
        <dbReference type="SAM" id="Phobius"/>
    </source>
</evidence>
<dbReference type="OrthoDB" id="63589at2759"/>
<dbReference type="Proteomes" id="UP000789739">
    <property type="component" value="Unassembled WGS sequence"/>
</dbReference>
<keyword evidence="4" id="KW-0472">Membrane</keyword>
<dbReference type="Pfam" id="PF10220">
    <property type="entry name" value="Smg8_Smg9"/>
    <property type="match status" value="1"/>
</dbReference>
<name>A0A9N9BJL0_9GLOM</name>
<proteinExistence type="inferred from homology"/>
<keyword evidence="2" id="KW-0866">Nonsense-mediated mRNA decay</keyword>
<evidence type="ECO:0000256" key="1">
    <source>
        <dbReference type="ARBA" id="ARBA00006443"/>
    </source>
</evidence>
<keyword evidence="6" id="KW-1185">Reference proteome</keyword>
<dbReference type="PANTHER" id="PTHR13091:SF0">
    <property type="entry name" value="NONSENSE-MEDIATED MRNA DECAY FACTOR SMG8"/>
    <property type="match status" value="1"/>
</dbReference>
<gene>
    <name evidence="5" type="ORF">PBRASI_LOCUS5888</name>
</gene>
<dbReference type="GO" id="GO:0000184">
    <property type="term" value="P:nuclear-transcribed mRNA catabolic process, nonsense-mediated decay"/>
    <property type="evidence" value="ECO:0007669"/>
    <property type="project" value="UniProtKB-KW"/>
</dbReference>
<accession>A0A9N9BJL0</accession>
<dbReference type="AlphaFoldDB" id="A0A9N9BJL0"/>